<evidence type="ECO:0000313" key="2">
    <source>
        <dbReference type="Proteomes" id="UP000694920"/>
    </source>
</evidence>
<dbReference type="KEGG" id="ccin:107274759"/>
<feature type="transmembrane region" description="Helical" evidence="1">
    <location>
        <begin position="322"/>
        <end position="346"/>
    </location>
</feature>
<keyword evidence="1" id="KW-0472">Membrane</keyword>
<sequence length="399" mass="45181">MLYIKSLKQLFEKNHIECVRLQEGINSHTNVVPTELLQIRNSGIQHIDRLDVGMVFFIEMKNEGKSPVALSVRMIKCCEKICEDDIDCEHMQLIGGDMGILTQHGVRNLTLIWPTLYLHDRVGECNIRISYTWKNNQTGEIRQNVQFDTTVSRRYVPAILEGYYDPLGVESCSTVDLDSLDSCRSVNCHIKYSGKRNFFNRKLLRCQVVPICIADSSKELPDVGYVPASNTCRDLENAINEMEVRALSRGNAEPAWRSEIVPHIANMYCHHGYSDNTTGFCICDEGWTSHSLGNIEPTTEYIHMCNVQMLYFPRLHNRSLKLSLVIIAVLLGVLAVMCTCAMVYVMKEFIPPGEKTECAQQTGHLSCFDSSSRSFTSYCSNKTKNGSSRICCPGKRGEY</sequence>
<protein>
    <submittedName>
        <fullName evidence="3">Uncharacterized protein LOC107274759 isoform X1</fullName>
    </submittedName>
</protein>
<evidence type="ECO:0000313" key="3">
    <source>
        <dbReference type="RefSeq" id="XP_015609725.1"/>
    </source>
</evidence>
<reference evidence="3" key="1">
    <citation type="submission" date="2025-08" db="UniProtKB">
        <authorList>
            <consortium name="RefSeq"/>
        </authorList>
    </citation>
    <scope>IDENTIFICATION</scope>
</reference>
<name>A0AAJ7CG28_CEPCN</name>
<gene>
    <name evidence="3" type="primary">LOC107274759</name>
</gene>
<dbReference type="Proteomes" id="UP000694920">
    <property type="component" value="Unplaced"/>
</dbReference>
<dbReference type="RefSeq" id="XP_015609725.1">
    <property type="nucleotide sequence ID" value="XM_015754239.2"/>
</dbReference>
<dbReference type="GeneID" id="107274759"/>
<proteinExistence type="predicted"/>
<keyword evidence="2" id="KW-1185">Reference proteome</keyword>
<organism evidence="2 3">
    <name type="scientific">Cephus cinctus</name>
    <name type="common">Wheat stem sawfly</name>
    <dbReference type="NCBI Taxonomy" id="211228"/>
    <lineage>
        <taxon>Eukaryota</taxon>
        <taxon>Metazoa</taxon>
        <taxon>Ecdysozoa</taxon>
        <taxon>Arthropoda</taxon>
        <taxon>Hexapoda</taxon>
        <taxon>Insecta</taxon>
        <taxon>Pterygota</taxon>
        <taxon>Neoptera</taxon>
        <taxon>Endopterygota</taxon>
        <taxon>Hymenoptera</taxon>
        <taxon>Cephoidea</taxon>
        <taxon>Cephidae</taxon>
        <taxon>Cephus</taxon>
    </lineage>
</organism>
<accession>A0AAJ7CG28</accession>
<keyword evidence="1" id="KW-1133">Transmembrane helix</keyword>
<evidence type="ECO:0000256" key="1">
    <source>
        <dbReference type="SAM" id="Phobius"/>
    </source>
</evidence>
<keyword evidence="1" id="KW-0812">Transmembrane</keyword>
<dbReference type="AlphaFoldDB" id="A0AAJ7CG28"/>